<sequence length="238" mass="27199">MSVQAQTLRLTSGEYAPFITQTVPDGGPITEIVMQAAQEADIAVSLGYFPWHQSMNLAQTGEWDGTIGWAYTQERANNFIYSDPIYTESVGFFYLTEREFDWQSPQDLDGFAIGVTKGFIDVKTLTELQKSGVDVKIQEFLDEKSKIDALLAQQIDLALGNIDVLKRVIAQEVAPSQKQNVAHHPRPIRITPLYVLFSRQTKQSYDQAERFNKALRRLKADGRYQMIWSHFRHAHYNH</sequence>
<dbReference type="Proteomes" id="UP000189410">
    <property type="component" value="Unassembled WGS sequence"/>
</dbReference>
<evidence type="ECO:0000313" key="5">
    <source>
        <dbReference type="Proteomes" id="UP000189410"/>
    </source>
</evidence>
<proteinExistence type="inferred from homology"/>
<dbReference type="PANTHER" id="PTHR35936:SF25">
    <property type="entry name" value="ABC TRANSPORTER SUBSTRATE-BINDING PROTEIN"/>
    <property type="match status" value="1"/>
</dbReference>
<protein>
    <recommendedName>
        <fullName evidence="3">Solute-binding protein family 3/N-terminal domain-containing protein</fullName>
    </recommendedName>
</protein>
<dbReference type="Pfam" id="PF00497">
    <property type="entry name" value="SBP_bac_3"/>
    <property type="match status" value="1"/>
</dbReference>
<organism evidence="4 5">
    <name type="scientific">Salinivibrio siamensis</name>
    <dbReference type="NCBI Taxonomy" id="414286"/>
    <lineage>
        <taxon>Bacteria</taxon>
        <taxon>Pseudomonadati</taxon>
        <taxon>Pseudomonadota</taxon>
        <taxon>Gammaproteobacteria</taxon>
        <taxon>Vibrionales</taxon>
        <taxon>Vibrionaceae</taxon>
        <taxon>Salinivibrio</taxon>
    </lineage>
</organism>
<evidence type="ECO:0000313" key="4">
    <source>
        <dbReference type="EMBL" id="OOE87748.1"/>
    </source>
</evidence>
<dbReference type="Gene3D" id="3.40.190.10">
    <property type="entry name" value="Periplasmic binding protein-like II"/>
    <property type="match status" value="2"/>
</dbReference>
<dbReference type="RefSeq" id="WP_158010031.1">
    <property type="nucleotide sequence ID" value="NZ_MUFB01000001.1"/>
</dbReference>
<keyword evidence="5" id="KW-1185">Reference proteome</keyword>
<dbReference type="EMBL" id="MUFB01000001">
    <property type="protein sequence ID" value="OOE87748.1"/>
    <property type="molecule type" value="Genomic_DNA"/>
</dbReference>
<keyword evidence="2" id="KW-0732">Signal</keyword>
<evidence type="ECO:0000256" key="2">
    <source>
        <dbReference type="ARBA" id="ARBA00022729"/>
    </source>
</evidence>
<dbReference type="InterPro" id="IPR001638">
    <property type="entry name" value="Solute-binding_3/MltF_N"/>
</dbReference>
<evidence type="ECO:0000259" key="3">
    <source>
        <dbReference type="Pfam" id="PF00497"/>
    </source>
</evidence>
<dbReference type="SUPFAM" id="SSF53850">
    <property type="entry name" value="Periplasmic binding protein-like II"/>
    <property type="match status" value="1"/>
</dbReference>
<feature type="domain" description="Solute-binding protein family 3/N-terminal" evidence="3">
    <location>
        <begin position="12"/>
        <end position="227"/>
    </location>
</feature>
<comment type="similarity">
    <text evidence="1">Belongs to the bacterial solute-binding protein 3 family.</text>
</comment>
<gene>
    <name evidence="4" type="ORF">BZG73_00220</name>
</gene>
<comment type="caution">
    <text evidence="4">The sequence shown here is derived from an EMBL/GenBank/DDBJ whole genome shotgun (WGS) entry which is preliminary data.</text>
</comment>
<accession>A0ABX3KG01</accession>
<reference evidence="4 5" key="1">
    <citation type="journal article" date="2017" name="Genome Announc.">
        <title>Draft Genome Sequences of Salinivibrio proteolyticus, Salinivibrio sharmensis, Salinivibrio siamensis, Salinivibrio costicola subsp. alcaliphilus, Salinivibrio costicola subsp. vallismortis, and 29 New Isolates Belonging to the Genus Salinivibrio.</title>
        <authorList>
            <person name="Lopez-Hermoso C."/>
            <person name="de la Haba R.R."/>
            <person name="Sanchez-Porro C."/>
            <person name="Bayliss S.C."/>
            <person name="Feil E.J."/>
            <person name="Ventosa A."/>
        </authorList>
    </citation>
    <scope>NUCLEOTIDE SEQUENCE [LARGE SCALE GENOMIC DNA]</scope>
    <source>
        <strain evidence="4 5">JCM 14472</strain>
    </source>
</reference>
<name>A0ABX3KG01_9GAMM</name>
<evidence type="ECO:0000256" key="1">
    <source>
        <dbReference type="ARBA" id="ARBA00010333"/>
    </source>
</evidence>
<dbReference type="PANTHER" id="PTHR35936">
    <property type="entry name" value="MEMBRANE-BOUND LYTIC MUREIN TRANSGLYCOSYLASE F"/>
    <property type="match status" value="1"/>
</dbReference>